<dbReference type="InterPro" id="IPR007484">
    <property type="entry name" value="Peptidase_M28"/>
</dbReference>
<keyword evidence="6" id="KW-1185">Reference proteome</keyword>
<evidence type="ECO:0000256" key="1">
    <source>
        <dbReference type="ARBA" id="ARBA00005634"/>
    </source>
</evidence>
<feature type="domain" description="PA" evidence="2">
    <location>
        <begin position="948"/>
        <end position="1020"/>
    </location>
</feature>
<feature type="domain" description="Transferrin receptor-like dimerisation" evidence="3">
    <location>
        <begin position="2115"/>
        <end position="2231"/>
    </location>
</feature>
<feature type="domain" description="PA" evidence="2">
    <location>
        <begin position="139"/>
        <end position="201"/>
    </location>
</feature>
<dbReference type="Pfam" id="PF04389">
    <property type="entry name" value="Peptidase_M28"/>
    <property type="match status" value="3"/>
</dbReference>
<feature type="domain" description="Peptidase M28" evidence="4">
    <location>
        <begin position="321"/>
        <end position="418"/>
    </location>
</feature>
<dbReference type="CDD" id="cd02121">
    <property type="entry name" value="PA_GCPII_like"/>
    <property type="match status" value="3"/>
</dbReference>
<evidence type="ECO:0008006" key="7">
    <source>
        <dbReference type="Google" id="ProtNLM"/>
    </source>
</evidence>
<dbReference type="PANTHER" id="PTHR10404:SF46">
    <property type="entry name" value="VACUOLAR PROTEIN SORTING-ASSOCIATED PROTEIN 70"/>
    <property type="match status" value="1"/>
</dbReference>
<evidence type="ECO:0000313" key="6">
    <source>
        <dbReference type="Proteomes" id="UP000285624"/>
    </source>
</evidence>
<dbReference type="Gene3D" id="3.50.30.30">
    <property type="match status" value="3"/>
</dbReference>
<dbReference type="EMBL" id="MBDN02000047">
    <property type="protein sequence ID" value="RLN82724.1"/>
    <property type="molecule type" value="Genomic_DNA"/>
</dbReference>
<comment type="similarity">
    <text evidence="1">Belongs to the peptidase M28 family. M28B subfamily.</text>
</comment>
<dbReference type="FunFam" id="3.50.30.30:FF:000008">
    <property type="entry name" value="Glutamate carboxypeptidase 2"/>
    <property type="match status" value="3"/>
</dbReference>
<feature type="domain" description="Peptidase M28" evidence="4">
    <location>
        <begin position="1126"/>
        <end position="1333"/>
    </location>
</feature>
<dbReference type="InterPro" id="IPR039373">
    <property type="entry name" value="Peptidase_M28B"/>
</dbReference>
<dbReference type="InterPro" id="IPR007365">
    <property type="entry name" value="TFR-like_dimer_dom"/>
</dbReference>
<feature type="domain" description="Peptidase M28" evidence="4">
    <location>
        <begin position="1848"/>
        <end position="2057"/>
    </location>
</feature>
<proteinExistence type="inferred from homology"/>
<dbReference type="Proteomes" id="UP000285624">
    <property type="component" value="Unassembled WGS sequence"/>
</dbReference>
<dbReference type="InterPro" id="IPR046450">
    <property type="entry name" value="PA_dom_sf"/>
</dbReference>
<dbReference type="SUPFAM" id="SSF53187">
    <property type="entry name" value="Zn-dependent exopeptidases"/>
    <property type="match status" value="3"/>
</dbReference>
<evidence type="ECO:0000259" key="3">
    <source>
        <dbReference type="Pfam" id="PF04253"/>
    </source>
</evidence>
<feature type="domain" description="Transferrin receptor-like dimerisation" evidence="3">
    <location>
        <begin position="1396"/>
        <end position="1513"/>
    </location>
</feature>
<feature type="domain" description="Transferrin receptor-like dimerisation" evidence="3">
    <location>
        <begin position="594"/>
        <end position="700"/>
    </location>
</feature>
<dbReference type="Pfam" id="PF02225">
    <property type="entry name" value="PA"/>
    <property type="match status" value="3"/>
</dbReference>
<dbReference type="Gene3D" id="1.20.930.40">
    <property type="entry name" value="Transferrin receptor-like, dimerisation domain"/>
    <property type="match status" value="3"/>
</dbReference>
<name>A0A421GWF2_9STRA</name>
<dbReference type="Pfam" id="PF04253">
    <property type="entry name" value="TFR_dimer"/>
    <property type="match status" value="3"/>
</dbReference>
<dbReference type="Gene3D" id="3.40.630.10">
    <property type="entry name" value="Zn peptidases"/>
    <property type="match status" value="3"/>
</dbReference>
<evidence type="ECO:0000259" key="4">
    <source>
        <dbReference type="Pfam" id="PF04389"/>
    </source>
</evidence>
<dbReference type="SUPFAM" id="SSF47672">
    <property type="entry name" value="Transferrin receptor-like dimerisation domain"/>
    <property type="match status" value="3"/>
</dbReference>
<dbReference type="InterPro" id="IPR036757">
    <property type="entry name" value="TFR-like_dimer_dom_sf"/>
</dbReference>
<dbReference type="CDD" id="cd08022">
    <property type="entry name" value="M28_PSMA_like"/>
    <property type="match status" value="3"/>
</dbReference>
<dbReference type="PANTHER" id="PTHR10404">
    <property type="entry name" value="N-ACETYLATED-ALPHA-LINKED ACIDIC DIPEPTIDASE"/>
    <property type="match status" value="1"/>
</dbReference>
<dbReference type="SUPFAM" id="SSF52025">
    <property type="entry name" value="PA domain"/>
    <property type="match status" value="3"/>
</dbReference>
<accession>A0A421GWF2</accession>
<dbReference type="GO" id="GO:0004180">
    <property type="term" value="F:carboxypeptidase activity"/>
    <property type="evidence" value="ECO:0007669"/>
    <property type="project" value="TreeGrafter"/>
</dbReference>
<gene>
    <name evidence="5" type="ORF">BBO99_00002708</name>
</gene>
<comment type="caution">
    <text evidence="5">The sequence shown here is derived from an EMBL/GenBank/DDBJ whole genome shotgun (WGS) entry which is preliminary data.</text>
</comment>
<protein>
    <recommendedName>
        <fullName evidence="7">Glutamate carboxypeptidase</fullName>
    </recommendedName>
</protein>
<evidence type="ECO:0000313" key="5">
    <source>
        <dbReference type="EMBL" id="RLN82724.1"/>
    </source>
</evidence>
<reference evidence="5 6" key="1">
    <citation type="journal article" date="2019" name="Mol. Plant Pathol.">
        <title>Genome sequencing of oomycete isolates from Chile supports the New Zealand origin of Phytophthora kernoviae and makes available the first Nothophytophthora sp. genome.</title>
        <authorList>
            <person name="Studholme D.J."/>
            <person name="Panda P."/>
            <person name="Sanfuentes Von Stowasser E."/>
            <person name="Gonzalez M."/>
            <person name="Hill R."/>
            <person name="Sambles C."/>
            <person name="Grant M."/>
            <person name="Williams N.M."/>
            <person name="McDougal R.L."/>
        </authorList>
    </citation>
    <scope>NUCLEOTIDE SEQUENCE [LARGE SCALE GENOMIC DNA]</scope>
    <source>
        <strain evidence="5">Chile4</strain>
    </source>
</reference>
<evidence type="ECO:0000259" key="2">
    <source>
        <dbReference type="Pfam" id="PF02225"/>
    </source>
</evidence>
<organism evidence="5 6">
    <name type="scientific">Phytophthora kernoviae</name>
    <dbReference type="NCBI Taxonomy" id="325452"/>
    <lineage>
        <taxon>Eukaryota</taxon>
        <taxon>Sar</taxon>
        <taxon>Stramenopiles</taxon>
        <taxon>Oomycota</taxon>
        <taxon>Peronosporomycetes</taxon>
        <taxon>Peronosporales</taxon>
        <taxon>Peronosporaceae</taxon>
        <taxon>Phytophthora</taxon>
    </lineage>
</organism>
<dbReference type="STRING" id="325452.A0A421GWF2"/>
<feature type="domain" description="PA" evidence="2">
    <location>
        <begin position="1664"/>
        <end position="1732"/>
    </location>
</feature>
<dbReference type="FunFam" id="1.20.930.40:FF:000007">
    <property type="entry name" value="Uncharacterized protein"/>
    <property type="match status" value="2"/>
</dbReference>
<dbReference type="InterPro" id="IPR003137">
    <property type="entry name" value="PA_domain"/>
</dbReference>
<sequence>MQSVDIIATNSIDSSLYGKVASKTELNSIEQQLVDGIDPAHIREYLHKYSSKPHIAGSQADYETALYTVDQFESFGIKTEIKEYYTLLSTPVRRCLAILEPAEAAQELNLTEASVTGDACTADPTAEPPFLAYSPSGNVTAPVVYVNYGTQQDFQWAVDQGIELKGKIALVRYGENYRGLKVLAALEHGMAGVLIYSDPLDDGFGKGPVYPEGPWRPENSFQRGSIYNECGDPLTPGWASLLGAKYLKYEDVTTIPHLPTLPLSYGQAKYILKALRGKQAPASWQGGLTFPDGGYHIGDDSSTVLNLDLEMDNSIGPIWDVIGTIEGSEEPDKQVILGNHRDAWVCGAIDPNSGTSVLVELGRVFGNMLKQGWKPKRTIVLASWDAEEQGLLGSTEYVEDNAELLKEQAIAYLNVDGTLGPLADAGGSPSIAKLLFQTANAIPANAFGGKAVEEKTLYEQWLSQTEAYRQRNATSGTIGPDHLISVLGTGSDFGGFCHHLGIVSANVGFTFPGNYGTYHSTMDSIMYSELFADPDYVSHVTTARWWGLLALRLADNDVLPLEFSTYALVMDEAVTSFEEALKVAAERYPGVDEVNFAELRRAIDAFDANTKTFHTRLSTVGPDTSSAELSYWNDKLMYLERHLTLDAGLPHRGWYKHVVFGPGFYDGYGGTAFPGLADGIAFHDSADAIQAHVDDVVGVYTCTAPRTCGHYEIHSTAHKFVAELGSMMSPFPPKTKSRGPVLTNPKEDDEIYGTFQGRQRHNTIAATSVNDPNTNYKLGGLLRVVGVAGLVLLAAGYVAHLNSSSTVAVDTQESLEAAINNEVAVKVPLTGLHQHFVENVDAGNIREYLHKYSSVPHSAGTHQDYKTAVYTAEQFESFGIEAEIKEYYTLLSTPVRRHLAIVEPAEAARELNLTEAVAPSDACTSDDSALPPFVAYAATGNVTNSIVFVNFGKQADFEWLVANNVTLEDKIALVRYGGNFRGLKVMAAEQHGMAGVLIYSDPKEDGFVQGPVYPDGPWRPEGSFQRGSLQYLSLAGGDPMTPGWASVEGSYHLPYEDVKTIPHIPALPLSYGQAQYILKSLGGREAPAEWQGGLSLPNGYRIGDDEATVVNLDIEIDNKVGPIWDVIGRIEGTEEPDELVIMGNHRDAWVCGAIDPNSGSSVLLEIARGYGELLKQGWKPRRTLILGSWDGEEYGLLGSTEYAEDNAEVFKKHAVAYLNVDGTLGPLVSASASPAIAQFLYETAKAVPASKFHGTETEESLYEQWTKQTVVRREHLHDARDGTLGPEHLISFMGSGSDFTAFYQHLGIISADLGFKLSYGAYGTYHSSMDSIMYSELYADPLYATHVATAQWWGLLALRLADDKVLPFDFSTYGFVMKEDLAGLEQQVAELPRPGVDFSELHVAIARFTSNANAFHAQLSAFAANETLSANADTLHAWNEKLVLLERHLITKEGLPHRPWYKHVIFGPGFYEGYAGAAFPGISDAIAFYDDTDTIQEHVDEVARIVSKAANYLLFSFEPVKVWSAGYAGVNSNSRDLDLSSELAATEDVAVAVTSTTMTDVEKAFVHGIDVDNIRDFQHRFSSPQDFETAKYTAQQFEKYGFQTEIKTYHTLLSTPVRRHLAIVEPSEAARELNLTEPVIPKDSCTSDDDALPPFLAYAATGNVTASVVYVNFGKPEDFEWLVANNVTLKGKIALARYGGNYRGLKVMSAEAHGMVGALIYSDPNEDGFVQGPVYPDGPWRPEDSFQRGATIFLSLATGDPLTPGFASVPGAPYLKYEDAKTIPHIPALPLSYGQAKYILASLGGMEAPATWQGGLTFPNGYRVGDDETTVLNLDIEMDNKISPIWDVIGSIEGSVEPDQQVLLGNHRDAWVCGAIDPSSGSSVLMEIARGLGELLAKGWRPRRTIVLGSWDGEEPGLLGSTEYAEDNAEVLKRQAVAYLNVDMTVGPLVSAGSSPSIAAFLFNTAKDIPANQFYGNETEKTLYEQWVKQNEARRAQLNGASDGTLGPDHLIKLLGSGSDYSAFYQHLGITSVDMGFTISSHAQYGVYHSAMDSIMFLEQFGDPNYATHATTARWWGLLGLRLADNAILPFDYTTYAIVMNEDLTFLEAEITGVEFSALHEAITHFSVSADAFHSKLVVFASNTSAVSDENALGAWNEKLVFLERHLISEAGLPHRPWYKHVIFGPGFYEGYAGAAFPGISDCVAFKDNSTTIQAHVDDVTRIVNDAAAFLHKE</sequence>
<dbReference type="FunFam" id="3.40.630.10:FF:000078">
    <property type="entry name" value="Glutamate carboxypeptidase 2"/>
    <property type="match status" value="3"/>
</dbReference>